<dbReference type="RefSeq" id="XP_025351160.1">
    <property type="nucleotide sequence ID" value="XM_025494748.1"/>
</dbReference>
<keyword evidence="3" id="KW-1185">Reference proteome</keyword>
<feature type="compositionally biased region" description="Low complexity" evidence="1">
    <location>
        <begin position="635"/>
        <end position="645"/>
    </location>
</feature>
<dbReference type="AlphaFoldDB" id="A0A316UFK3"/>
<dbReference type="GeneID" id="37016482"/>
<feature type="region of interest" description="Disordered" evidence="1">
    <location>
        <begin position="119"/>
        <end position="228"/>
    </location>
</feature>
<proteinExistence type="predicted"/>
<dbReference type="Proteomes" id="UP000245942">
    <property type="component" value="Unassembled WGS sequence"/>
</dbReference>
<evidence type="ECO:0000313" key="3">
    <source>
        <dbReference type="Proteomes" id="UP000245942"/>
    </source>
</evidence>
<feature type="region of interest" description="Disordered" evidence="1">
    <location>
        <begin position="430"/>
        <end position="537"/>
    </location>
</feature>
<gene>
    <name evidence="2" type="ORF">BCV69DRAFT_309852</name>
</gene>
<feature type="compositionally biased region" description="Low complexity" evidence="1">
    <location>
        <begin position="659"/>
        <end position="680"/>
    </location>
</feature>
<evidence type="ECO:0000256" key="1">
    <source>
        <dbReference type="SAM" id="MobiDB-lite"/>
    </source>
</evidence>
<feature type="region of interest" description="Disordered" evidence="1">
    <location>
        <begin position="320"/>
        <end position="394"/>
    </location>
</feature>
<sequence length="698" mass="75709">MASSHKVTSRRHRNFGRRSALGRLVRLATVRPSLIYLHTEGRTRTPALDLVSTPYLIYCSRHSHCSHTRCVRREPKASDSIHFVPSHPHSSSIDVAFPSRITPPPLCDTYRVTKVPSTLVTPDSMQRSSPAPSQRRPLSPRSALRSLQDPSGSSGTAHEGYQPSRSGEPHPTADSGPLLQRSGFRPSSSPDDAFRSRFTVSPTTLGPGDPPTVAFGPSHSSGPRPPTSATFAGYPQAHRQGTIESHSHMFAPESVFTASSRQAQRQHYLPPAASQLAERHEAGPLTPSYASMYPPEHPQPLSRSLDRNFQHSHQSLPALPIITGPLRASPHAQRYSSGQRYEDESTSAYSSNTPRASVSTPGLASARSSESQYSGHSFSNEPYTPQELLMPGPHRLSSSVTQRAYLPMPPRRPKPARSFDDYLAPLNQANFGSEASSHSPASMSSSSRYSVPNTTYFQLSPPLRQASRLSSSPASTEGWMMNPRKRSPASATNPPTTLPPMMLSGGPSPTRRYQREEEPTLPYRYSRPSSDQEGGGQVISEPVITTVSSAPALLTSLKRPRRWTDQADEGDRGRARSPPTSPSHSSLQRPRAQSSDRAKRRGKATASPPEMSRLSHTEVMNRLNRKMRERLAIKAASASPSSSPPRALSISGLTGPRESNSPSSTPSTSSGAPASASRTSEPSPQKRQAQSSEATGSH</sequence>
<feature type="region of interest" description="Disordered" evidence="1">
    <location>
        <begin position="276"/>
        <end position="304"/>
    </location>
</feature>
<organism evidence="2 3">
    <name type="scientific">Pseudomicrostroma glucosiphilum</name>
    <dbReference type="NCBI Taxonomy" id="1684307"/>
    <lineage>
        <taxon>Eukaryota</taxon>
        <taxon>Fungi</taxon>
        <taxon>Dikarya</taxon>
        <taxon>Basidiomycota</taxon>
        <taxon>Ustilaginomycotina</taxon>
        <taxon>Exobasidiomycetes</taxon>
        <taxon>Microstromatales</taxon>
        <taxon>Microstromatales incertae sedis</taxon>
        <taxon>Pseudomicrostroma</taxon>
    </lineage>
</organism>
<feature type="compositionally biased region" description="Basic and acidic residues" evidence="1">
    <location>
        <begin position="562"/>
        <end position="574"/>
    </location>
</feature>
<name>A0A316UFK3_9BASI</name>
<feature type="compositionally biased region" description="Polar residues" evidence="1">
    <location>
        <begin position="346"/>
        <end position="383"/>
    </location>
</feature>
<feature type="region of interest" description="Disordered" evidence="1">
    <location>
        <begin position="405"/>
        <end position="424"/>
    </location>
</feature>
<feature type="compositionally biased region" description="Polar residues" evidence="1">
    <location>
        <begin position="582"/>
        <end position="595"/>
    </location>
</feature>
<reference evidence="2 3" key="1">
    <citation type="journal article" date="2018" name="Mol. Biol. Evol.">
        <title>Broad Genomic Sampling Reveals a Smut Pathogenic Ancestry of the Fungal Clade Ustilaginomycotina.</title>
        <authorList>
            <person name="Kijpornyongpan T."/>
            <person name="Mondo S.J."/>
            <person name="Barry K."/>
            <person name="Sandor L."/>
            <person name="Lee J."/>
            <person name="Lipzen A."/>
            <person name="Pangilinan J."/>
            <person name="LaButti K."/>
            <person name="Hainaut M."/>
            <person name="Henrissat B."/>
            <person name="Grigoriev I.V."/>
            <person name="Spatafora J.W."/>
            <person name="Aime M.C."/>
        </authorList>
    </citation>
    <scope>NUCLEOTIDE SEQUENCE [LARGE SCALE GENOMIC DNA]</scope>
    <source>
        <strain evidence="2 3">MCA 4718</strain>
    </source>
</reference>
<feature type="compositionally biased region" description="Polar residues" evidence="1">
    <location>
        <begin position="681"/>
        <end position="698"/>
    </location>
</feature>
<dbReference type="EMBL" id="KZ819321">
    <property type="protein sequence ID" value="PWN24000.1"/>
    <property type="molecule type" value="Genomic_DNA"/>
</dbReference>
<accession>A0A316UFK3</accession>
<feature type="compositionally biased region" description="Low complexity" evidence="1">
    <location>
        <begin position="433"/>
        <end position="450"/>
    </location>
</feature>
<feature type="compositionally biased region" description="Low complexity" evidence="1">
    <location>
        <begin position="126"/>
        <end position="148"/>
    </location>
</feature>
<evidence type="ECO:0000313" key="2">
    <source>
        <dbReference type="EMBL" id="PWN24000.1"/>
    </source>
</evidence>
<protein>
    <submittedName>
        <fullName evidence="2">Uncharacterized protein</fullName>
    </submittedName>
</protein>
<feature type="region of interest" description="Disordered" evidence="1">
    <location>
        <begin position="551"/>
        <end position="698"/>
    </location>
</feature>
<dbReference type="STRING" id="1684307.A0A316UFK3"/>